<feature type="domain" description="N-acetyltransferase" evidence="1">
    <location>
        <begin position="62"/>
        <end position="204"/>
    </location>
</feature>
<dbReference type="Pfam" id="PF13302">
    <property type="entry name" value="Acetyltransf_3"/>
    <property type="match status" value="1"/>
</dbReference>
<dbReference type="GO" id="GO:0016747">
    <property type="term" value="F:acyltransferase activity, transferring groups other than amino-acyl groups"/>
    <property type="evidence" value="ECO:0007669"/>
    <property type="project" value="InterPro"/>
</dbReference>
<dbReference type="InterPro" id="IPR000182">
    <property type="entry name" value="GNAT_dom"/>
</dbReference>
<evidence type="ECO:0000313" key="2">
    <source>
        <dbReference type="EMBL" id="KAF8392383.1"/>
    </source>
</evidence>
<dbReference type="Proteomes" id="UP000655225">
    <property type="component" value="Unassembled WGS sequence"/>
</dbReference>
<dbReference type="EMBL" id="JABCRI010000016">
    <property type="protein sequence ID" value="KAF8392383.1"/>
    <property type="molecule type" value="Genomic_DNA"/>
</dbReference>
<dbReference type="InterPro" id="IPR016181">
    <property type="entry name" value="Acyl_CoA_acyltransferase"/>
</dbReference>
<evidence type="ECO:0000259" key="1">
    <source>
        <dbReference type="PROSITE" id="PS51186"/>
    </source>
</evidence>
<evidence type="ECO:0000313" key="3">
    <source>
        <dbReference type="Proteomes" id="UP000655225"/>
    </source>
</evidence>
<dbReference type="Gene3D" id="3.40.630.30">
    <property type="match status" value="1"/>
</dbReference>
<organism evidence="2 3">
    <name type="scientific">Tetracentron sinense</name>
    <name type="common">Spur-leaf</name>
    <dbReference type="NCBI Taxonomy" id="13715"/>
    <lineage>
        <taxon>Eukaryota</taxon>
        <taxon>Viridiplantae</taxon>
        <taxon>Streptophyta</taxon>
        <taxon>Embryophyta</taxon>
        <taxon>Tracheophyta</taxon>
        <taxon>Spermatophyta</taxon>
        <taxon>Magnoliopsida</taxon>
        <taxon>Trochodendrales</taxon>
        <taxon>Trochodendraceae</taxon>
        <taxon>Tetracentron</taxon>
    </lineage>
</organism>
<dbReference type="PANTHER" id="PTHR46067">
    <property type="entry name" value="ACYL-COA N-ACYLTRANSFERASES (NAT) SUPERFAMILY PROTEIN"/>
    <property type="match status" value="1"/>
</dbReference>
<dbReference type="PANTHER" id="PTHR46067:SF27">
    <property type="entry name" value="ACYL-COA N-ACYLTRANSFERASES (NAT) SUPERFAMILY PROTEIN"/>
    <property type="match status" value="1"/>
</dbReference>
<keyword evidence="3" id="KW-1185">Reference proteome</keyword>
<protein>
    <recommendedName>
        <fullName evidence="1">N-acetyltransferase domain-containing protein</fullName>
    </recommendedName>
</protein>
<name>A0A835D6L2_TETSI</name>
<accession>A0A835D6L2</accession>
<reference evidence="2 3" key="1">
    <citation type="submission" date="2020-04" db="EMBL/GenBank/DDBJ databases">
        <title>Plant Genome Project.</title>
        <authorList>
            <person name="Zhang R.-G."/>
        </authorList>
    </citation>
    <scope>NUCLEOTIDE SEQUENCE [LARGE SCALE GENOMIC DNA]</scope>
    <source>
        <strain evidence="2">YNK0</strain>
        <tissue evidence="2">Leaf</tissue>
    </source>
</reference>
<dbReference type="OrthoDB" id="630895at2759"/>
<dbReference type="SUPFAM" id="SSF55729">
    <property type="entry name" value="Acyl-CoA N-acyltransferases (Nat)"/>
    <property type="match status" value="1"/>
</dbReference>
<gene>
    <name evidence="2" type="ORF">HHK36_022725</name>
</gene>
<dbReference type="OMA" id="KEMDEGF"/>
<dbReference type="PROSITE" id="PS51186">
    <property type="entry name" value="GNAT"/>
    <property type="match status" value="1"/>
</dbReference>
<comment type="caution">
    <text evidence="2">The sequence shown here is derived from an EMBL/GenBank/DDBJ whole genome shotgun (WGS) entry which is preliminary data.</text>
</comment>
<dbReference type="AlphaFoldDB" id="A0A835D6L2"/>
<sequence>MRLSGSSRSSTYNVMALQYRKRHVYSRSLESETLFSSDPLPSTERRFLKPSLTKLISKGVRMEINSSKSDGKEMDEGFLDISLRPFDLSDVDDFMVWATDDRATRFAAGTLTLVETPLCRGELGYVIATKFWGQGIATKAVKMVASSIFSECPNVERLEALVSVENLASQRVLEKVGFQKEGVLRKFFIKRGKTLDMVMYSLLSTDPRL</sequence>
<proteinExistence type="predicted"/>